<dbReference type="InterPro" id="IPR014710">
    <property type="entry name" value="RmlC-like_jellyroll"/>
</dbReference>
<dbReference type="GO" id="GO:0009435">
    <property type="term" value="P:NAD+ biosynthetic process"/>
    <property type="evidence" value="ECO:0007669"/>
    <property type="project" value="UniProtKB-UniPathway"/>
</dbReference>
<comment type="caution">
    <text evidence="8">The sequence shown here is derived from an EMBL/GenBank/DDBJ whole genome shotgun (WGS) entry which is preliminary data.</text>
</comment>
<comment type="catalytic activity">
    <reaction evidence="7">
        <text>3-hydroxyanthranilate + O2 = (2Z,4Z)-2-amino-3-carboxymuconate 6-semialdehyde</text>
        <dbReference type="Rhea" id="RHEA:17953"/>
        <dbReference type="ChEBI" id="CHEBI:15379"/>
        <dbReference type="ChEBI" id="CHEBI:36559"/>
        <dbReference type="ChEBI" id="CHEBI:77612"/>
        <dbReference type="EC" id="1.13.11.6"/>
    </reaction>
</comment>
<comment type="similarity">
    <text evidence="7">Belongs to the 3-HAO family.</text>
</comment>
<dbReference type="CDD" id="cd06123">
    <property type="entry name" value="cupin_HAO"/>
    <property type="match status" value="1"/>
</dbReference>
<dbReference type="PANTHER" id="PTHR15497:SF1">
    <property type="entry name" value="3-HYDROXYANTHRANILATE 3,4-DIOXYGENASE"/>
    <property type="match status" value="1"/>
</dbReference>
<keyword evidence="4 7" id="KW-0223">Dioxygenase</keyword>
<evidence type="ECO:0000256" key="4">
    <source>
        <dbReference type="ARBA" id="ARBA00022964"/>
    </source>
</evidence>
<comment type="function">
    <text evidence="1 7">Catalyzes the oxidative ring opening of 3-hydroxyanthranilate to 2-amino-3-carboxymuconate semialdehyde, which spontaneously cyclizes to quinolinate.</text>
</comment>
<dbReference type="UniPathway" id="UPA00253">
    <property type="reaction ID" value="UER00330"/>
</dbReference>
<feature type="binding site" evidence="7">
    <location>
        <position position="109"/>
    </location>
    <ligand>
        <name>substrate</name>
    </ligand>
</feature>
<dbReference type="InterPro" id="IPR010329">
    <property type="entry name" value="3hydroanth_dOase"/>
</dbReference>
<dbReference type="Pfam" id="PF06052">
    <property type="entry name" value="3-HAO"/>
    <property type="match status" value="1"/>
</dbReference>
<keyword evidence="6 7" id="KW-0408">Iron</keyword>
<dbReference type="EC" id="1.13.11.6" evidence="7"/>
<dbReference type="NCBIfam" id="NF009763">
    <property type="entry name" value="PRK13264.1"/>
    <property type="match status" value="1"/>
</dbReference>
<dbReference type="NCBIfam" id="TIGR03037">
    <property type="entry name" value="anthran_nbaC"/>
    <property type="match status" value="1"/>
</dbReference>
<feature type="binding site" evidence="7">
    <location>
        <position position="95"/>
    </location>
    <ligand>
        <name>Fe cation</name>
        <dbReference type="ChEBI" id="CHEBI:24875"/>
        <label>1</label>
        <note>catalytic</note>
    </ligand>
</feature>
<dbReference type="PANTHER" id="PTHR15497">
    <property type="entry name" value="3-HYDROXYANTHRANILATE 3,4-DIOXYGENASE"/>
    <property type="match status" value="1"/>
</dbReference>
<feature type="binding site" evidence="7">
    <location>
        <position position="161"/>
    </location>
    <ligand>
        <name>Fe cation</name>
        <dbReference type="ChEBI" id="CHEBI:24875"/>
        <label>2</label>
    </ligand>
</feature>
<reference evidence="8 9" key="1">
    <citation type="submission" date="2019-09" db="EMBL/GenBank/DDBJ databases">
        <title>Wenzhouxiangella sp. Genome sequencing and assembly.</title>
        <authorList>
            <person name="Zhang R."/>
        </authorList>
    </citation>
    <scope>NUCLEOTIDE SEQUENCE [LARGE SCALE GENOMIC DNA]</scope>
    <source>
        <strain evidence="8 9">W260</strain>
    </source>
</reference>
<evidence type="ECO:0000256" key="3">
    <source>
        <dbReference type="ARBA" id="ARBA00022723"/>
    </source>
</evidence>
<organism evidence="8 9">
    <name type="scientific">Marinihelvus fidelis</name>
    <dbReference type="NCBI Taxonomy" id="2613842"/>
    <lineage>
        <taxon>Bacteria</taxon>
        <taxon>Pseudomonadati</taxon>
        <taxon>Pseudomonadota</taxon>
        <taxon>Gammaproteobacteria</taxon>
        <taxon>Chromatiales</taxon>
        <taxon>Wenzhouxiangellaceae</taxon>
        <taxon>Marinihelvus</taxon>
    </lineage>
</organism>
<evidence type="ECO:0000256" key="1">
    <source>
        <dbReference type="ARBA" id="ARBA00002752"/>
    </source>
</evidence>
<evidence type="ECO:0000313" key="9">
    <source>
        <dbReference type="Proteomes" id="UP000325372"/>
    </source>
</evidence>
<dbReference type="GO" id="GO:0008198">
    <property type="term" value="F:ferrous iron binding"/>
    <property type="evidence" value="ECO:0007669"/>
    <property type="project" value="UniProtKB-UniRule"/>
</dbReference>
<dbReference type="Proteomes" id="UP000325372">
    <property type="component" value="Unassembled WGS sequence"/>
</dbReference>
<dbReference type="GO" id="GO:0043420">
    <property type="term" value="P:anthranilate metabolic process"/>
    <property type="evidence" value="ECO:0007669"/>
    <property type="project" value="UniProtKB-UniRule"/>
</dbReference>
<dbReference type="SUPFAM" id="SSF51182">
    <property type="entry name" value="RmlC-like cupins"/>
    <property type="match status" value="1"/>
</dbReference>
<evidence type="ECO:0000256" key="5">
    <source>
        <dbReference type="ARBA" id="ARBA00023002"/>
    </source>
</evidence>
<comment type="cofactor">
    <cofactor evidence="7">
        <name>Fe(2+)</name>
        <dbReference type="ChEBI" id="CHEBI:29033"/>
    </cofactor>
    <text evidence="7">Binds 2 Fe(2+) ions per subunit.</text>
</comment>
<gene>
    <name evidence="7" type="primary">nbaC</name>
    <name evidence="8" type="ORF">F3N42_06815</name>
</gene>
<keyword evidence="9" id="KW-1185">Reference proteome</keyword>
<keyword evidence="2 7" id="KW-0662">Pyridine nucleotide biosynthesis</keyword>
<feature type="binding site" evidence="7">
    <location>
        <position position="47"/>
    </location>
    <ligand>
        <name>O2</name>
        <dbReference type="ChEBI" id="CHEBI:15379"/>
    </ligand>
</feature>
<dbReference type="Gene3D" id="2.60.120.10">
    <property type="entry name" value="Jelly Rolls"/>
    <property type="match status" value="1"/>
</dbReference>
<evidence type="ECO:0000256" key="2">
    <source>
        <dbReference type="ARBA" id="ARBA00022642"/>
    </source>
</evidence>
<evidence type="ECO:0000313" key="8">
    <source>
        <dbReference type="EMBL" id="KAA9132102.1"/>
    </source>
</evidence>
<evidence type="ECO:0000256" key="6">
    <source>
        <dbReference type="ARBA" id="ARBA00023004"/>
    </source>
</evidence>
<accession>A0A5N0TAV0</accession>
<feature type="binding site" evidence="7">
    <location>
        <position position="127"/>
    </location>
    <ligand>
        <name>Fe cation</name>
        <dbReference type="ChEBI" id="CHEBI:24875"/>
        <label>2</label>
    </ligand>
</feature>
<keyword evidence="5 7" id="KW-0560">Oxidoreductase</keyword>
<sequence>MTIPGLPVNFQEWIVANRDQLKPPVGNKVIWKNGDFICMVVGGPNIRTDFHFEEGPEFFYQLEGDMVLRVHEDGAIRDVPIAEGEIFLLPPRIPHSPQRFENTVGLVIERKRLEGELDGLIWYCEQCETLLYEEYFQLTDIETQFPAVFEHFYNDLDHRTCNSCGHLNPAPAGYPQA</sequence>
<feature type="binding site" evidence="7">
    <location>
        <position position="51"/>
    </location>
    <ligand>
        <name>Fe cation</name>
        <dbReference type="ChEBI" id="CHEBI:24875"/>
        <label>1</label>
        <note>catalytic</note>
    </ligand>
</feature>
<feature type="binding site" evidence="7">
    <location>
        <position position="99"/>
    </location>
    <ligand>
        <name>substrate</name>
    </ligand>
</feature>
<dbReference type="EMBL" id="VYXP01000004">
    <property type="protein sequence ID" value="KAA9132102.1"/>
    <property type="molecule type" value="Genomic_DNA"/>
</dbReference>
<comment type="subunit">
    <text evidence="7">Homodimer.</text>
</comment>
<feature type="binding site" evidence="7">
    <location>
        <position position="57"/>
    </location>
    <ligand>
        <name>substrate</name>
    </ligand>
</feature>
<keyword evidence="3 7" id="KW-0479">Metal-binding</keyword>
<proteinExistence type="inferred from homology"/>
<evidence type="ECO:0000256" key="7">
    <source>
        <dbReference type="HAMAP-Rule" id="MF_00825"/>
    </source>
</evidence>
<dbReference type="AlphaFoldDB" id="A0A5N0TAV0"/>
<feature type="binding site" evidence="7">
    <location>
        <position position="124"/>
    </location>
    <ligand>
        <name>Fe cation</name>
        <dbReference type="ChEBI" id="CHEBI:24875"/>
        <label>2</label>
    </ligand>
</feature>
<feature type="binding site" evidence="7">
    <location>
        <position position="164"/>
    </location>
    <ligand>
        <name>Fe cation</name>
        <dbReference type="ChEBI" id="CHEBI:24875"/>
        <label>2</label>
    </ligand>
</feature>
<dbReference type="GO" id="GO:0000334">
    <property type="term" value="F:3-hydroxyanthranilate 3,4-dioxygenase activity"/>
    <property type="evidence" value="ECO:0007669"/>
    <property type="project" value="UniProtKB-UniRule"/>
</dbReference>
<feature type="binding site" evidence="7">
    <location>
        <position position="57"/>
    </location>
    <ligand>
        <name>Fe cation</name>
        <dbReference type="ChEBI" id="CHEBI:24875"/>
        <label>1</label>
        <note>catalytic</note>
    </ligand>
</feature>
<dbReference type="GO" id="GO:0006569">
    <property type="term" value="P:L-tryptophan catabolic process"/>
    <property type="evidence" value="ECO:0007669"/>
    <property type="project" value="UniProtKB-UniRule"/>
</dbReference>
<dbReference type="HAMAP" id="MF_00825">
    <property type="entry name" value="3_HAO"/>
    <property type="match status" value="1"/>
</dbReference>
<protein>
    <recommendedName>
        <fullName evidence="7">3-hydroxyanthranilate 3,4-dioxygenase</fullName>
        <ecNumber evidence="7">1.13.11.6</ecNumber>
    </recommendedName>
    <alternativeName>
        <fullName evidence="7">3-hydroxyanthranilate oxygenase</fullName>
        <shortName evidence="7">3-HAO</shortName>
    </alternativeName>
    <alternativeName>
        <fullName evidence="7">3-hydroxyanthranilic acid dioxygenase</fullName>
        <shortName evidence="7">HAD</shortName>
    </alternativeName>
</protein>
<dbReference type="InterPro" id="IPR011051">
    <property type="entry name" value="RmlC_Cupin_sf"/>
</dbReference>
<name>A0A5N0TAV0_9GAMM</name>
<comment type="pathway">
    <text evidence="7">Cofactor biosynthesis; NAD(+) biosynthesis; quinolinate from L-kynurenine: step 3/3.</text>
</comment>
<dbReference type="GO" id="GO:0019805">
    <property type="term" value="P:quinolinate biosynthetic process"/>
    <property type="evidence" value="ECO:0007669"/>
    <property type="project" value="UniProtKB-UniRule"/>
</dbReference>